<feature type="compositionally biased region" description="Low complexity" evidence="6">
    <location>
        <begin position="255"/>
        <end position="265"/>
    </location>
</feature>
<feature type="coiled-coil region" evidence="5">
    <location>
        <begin position="538"/>
        <end position="565"/>
    </location>
</feature>
<feature type="region of interest" description="Disordered" evidence="6">
    <location>
        <begin position="84"/>
        <end position="104"/>
    </location>
</feature>
<sequence length="678" mass="72506">MITVATLTSLLRHSSMAGMSCCIVDEELNAMLQSHEHSPAQSTLASVMALVTTAPADMMELSSGASANFSSHYVSSSLHQGLGFSSSSGPGRQPAAASARGVNNASAMETSSNVLLQATTGVPNRSMPLQQQQPSLWPFSNNDEQTKSDLEVKIRVREIAAAANARGNNNSRFRPATLDAAAAATSSGGLSSPSFSGGCLQRYHSAPSSLLQNLADEIAFSSQQVSSPVVLVLPGNKNNSDHGSNRNHDGHNHESSSLMSHSFFSGNNNLTSITEGGPQPMETDKLLGGASTSSSHQYSQFLSPPMMEPKKQSSLVTTTSMLGVKQESMPAKRLGKKPRPPKVNLFRQSSLPADWLADLKDSIDETGPSPQIPGMTSPDESLSDRTSEETGADHASGKASMYSRDDSFFLNDTSSGGLWNSLPNSVGLIAGKRICGVLSDTMIDTGVSGEGSLRGLGEPGTLIRHSSLPATMNRPTSPGFDDLADISVPCRARAKRGCATHPRSIAERIRRTKITERMKRLQDLVPNMDKQTNTSDMLDEAVEYVKQLKQKVQDLSDTVVQLREMQGMREVKGLKAEEVQVLLKMQLSSAEVCHHQTGARWLAAQRPIHVLKKPNAGEITPLILVLVLSTVNSILNGSGNLVGFLGRELVACPFWDKLICLEPVTDLFSKTFAGGCPI</sequence>
<evidence type="ECO:0000256" key="1">
    <source>
        <dbReference type="ARBA" id="ARBA00004123"/>
    </source>
</evidence>
<feature type="region of interest" description="Disordered" evidence="6">
    <location>
        <begin position="124"/>
        <end position="143"/>
    </location>
</feature>
<dbReference type="PROSITE" id="PS50888">
    <property type="entry name" value="BHLH"/>
    <property type="match status" value="1"/>
</dbReference>
<name>A0ABP1AE75_9BRYO</name>
<keyword evidence="5" id="KW-0175">Coiled coil</keyword>
<keyword evidence="10" id="KW-1185">Reference proteome</keyword>
<dbReference type="PANTHER" id="PTHR16223:SF125">
    <property type="entry name" value="OS08G0506700 PROTEIN"/>
    <property type="match status" value="1"/>
</dbReference>
<proteinExistence type="predicted"/>
<feature type="chain" id="PRO_5046067551" description="BHLH domain-containing protein" evidence="7">
    <location>
        <begin position="18"/>
        <end position="678"/>
    </location>
</feature>
<feature type="signal peptide" evidence="7">
    <location>
        <begin position="1"/>
        <end position="17"/>
    </location>
</feature>
<evidence type="ECO:0000256" key="7">
    <source>
        <dbReference type="SAM" id="SignalP"/>
    </source>
</evidence>
<evidence type="ECO:0000259" key="8">
    <source>
        <dbReference type="PROSITE" id="PS50888"/>
    </source>
</evidence>
<feature type="compositionally biased region" description="Basic and acidic residues" evidence="6">
    <location>
        <begin position="239"/>
        <end position="254"/>
    </location>
</feature>
<dbReference type="Proteomes" id="UP001497522">
    <property type="component" value="Chromosome 11"/>
</dbReference>
<evidence type="ECO:0000256" key="5">
    <source>
        <dbReference type="SAM" id="Coils"/>
    </source>
</evidence>
<keyword evidence="2" id="KW-0805">Transcription regulation</keyword>
<keyword evidence="4" id="KW-0539">Nucleus</keyword>
<feature type="region of interest" description="Disordered" evidence="6">
    <location>
        <begin position="361"/>
        <end position="399"/>
    </location>
</feature>
<accession>A0ABP1AE75</accession>
<evidence type="ECO:0000256" key="4">
    <source>
        <dbReference type="ARBA" id="ARBA00023242"/>
    </source>
</evidence>
<keyword evidence="7" id="KW-0732">Signal</keyword>
<evidence type="ECO:0000313" key="10">
    <source>
        <dbReference type="Proteomes" id="UP001497522"/>
    </source>
</evidence>
<gene>
    <name evidence="9" type="ORF">CSSPJE1EN2_LOCUS3740</name>
</gene>
<feature type="compositionally biased region" description="Basic and acidic residues" evidence="6">
    <location>
        <begin position="382"/>
        <end position="396"/>
    </location>
</feature>
<dbReference type="EMBL" id="OZ023712">
    <property type="protein sequence ID" value="CAK9860745.1"/>
    <property type="molecule type" value="Genomic_DNA"/>
</dbReference>
<dbReference type="InterPro" id="IPR036638">
    <property type="entry name" value="HLH_DNA-bd_sf"/>
</dbReference>
<protein>
    <recommendedName>
        <fullName evidence="8">BHLH domain-containing protein</fullName>
    </recommendedName>
</protein>
<dbReference type="InterPro" id="IPR045843">
    <property type="entry name" value="IND-like"/>
</dbReference>
<feature type="region of interest" description="Disordered" evidence="6">
    <location>
        <begin position="232"/>
        <end position="348"/>
    </location>
</feature>
<feature type="compositionally biased region" description="Polar residues" evidence="6">
    <location>
        <begin position="290"/>
        <end position="302"/>
    </location>
</feature>
<feature type="domain" description="BHLH" evidence="8">
    <location>
        <begin position="498"/>
        <end position="548"/>
    </location>
</feature>
<evidence type="ECO:0000256" key="6">
    <source>
        <dbReference type="SAM" id="MobiDB-lite"/>
    </source>
</evidence>
<keyword evidence="3" id="KW-0804">Transcription</keyword>
<dbReference type="SUPFAM" id="SSF47459">
    <property type="entry name" value="HLH, helix-loop-helix DNA-binding domain"/>
    <property type="match status" value="1"/>
</dbReference>
<dbReference type="SMART" id="SM00353">
    <property type="entry name" value="HLH"/>
    <property type="match status" value="1"/>
</dbReference>
<evidence type="ECO:0000256" key="2">
    <source>
        <dbReference type="ARBA" id="ARBA00023015"/>
    </source>
</evidence>
<evidence type="ECO:0000256" key="3">
    <source>
        <dbReference type="ARBA" id="ARBA00023163"/>
    </source>
</evidence>
<comment type="subcellular location">
    <subcellularLocation>
        <location evidence="1">Nucleus</location>
    </subcellularLocation>
</comment>
<dbReference type="Gene3D" id="4.10.280.10">
    <property type="entry name" value="Helix-loop-helix DNA-binding domain"/>
    <property type="match status" value="1"/>
</dbReference>
<feature type="compositionally biased region" description="Polar residues" evidence="6">
    <location>
        <begin position="312"/>
        <end position="321"/>
    </location>
</feature>
<reference evidence="9" key="1">
    <citation type="submission" date="2024-03" db="EMBL/GenBank/DDBJ databases">
        <authorList>
            <consortium name="ELIXIR-Norway"/>
            <consortium name="Elixir Norway"/>
        </authorList>
    </citation>
    <scope>NUCLEOTIDE SEQUENCE</scope>
</reference>
<dbReference type="Pfam" id="PF00010">
    <property type="entry name" value="HLH"/>
    <property type="match status" value="1"/>
</dbReference>
<evidence type="ECO:0000313" key="9">
    <source>
        <dbReference type="EMBL" id="CAK9860745.1"/>
    </source>
</evidence>
<dbReference type="PANTHER" id="PTHR16223">
    <property type="entry name" value="TRANSCRIPTION FACTOR BHLH83-RELATED"/>
    <property type="match status" value="1"/>
</dbReference>
<organism evidence="9 10">
    <name type="scientific">Sphagnum jensenii</name>
    <dbReference type="NCBI Taxonomy" id="128206"/>
    <lineage>
        <taxon>Eukaryota</taxon>
        <taxon>Viridiplantae</taxon>
        <taxon>Streptophyta</taxon>
        <taxon>Embryophyta</taxon>
        <taxon>Bryophyta</taxon>
        <taxon>Sphagnophytina</taxon>
        <taxon>Sphagnopsida</taxon>
        <taxon>Sphagnales</taxon>
        <taxon>Sphagnaceae</taxon>
        <taxon>Sphagnum</taxon>
    </lineage>
</organism>
<dbReference type="InterPro" id="IPR011598">
    <property type="entry name" value="bHLH_dom"/>
</dbReference>